<dbReference type="PIRSF" id="PIRSF004395">
    <property type="entry name" value="Tail_Z"/>
    <property type="match status" value="1"/>
</dbReference>
<dbReference type="EMBL" id="BK015448">
    <property type="protein sequence ID" value="DAE07325.1"/>
    <property type="molecule type" value="Genomic_DNA"/>
</dbReference>
<sequence length="175" mass="19221">MKSSVDGIEQLSANFGKAKRDTPKAAVSAINTVARRAVRNGTGKVAKELSIQQKLVRKRARLRRRATNASPEAEILVDRRQLPLINLLKAGGNKLYDGNGAILVGPYGVERGFKQKLKNGRTHIMQRKGGARYPIDVVKIPLATPLTNAFRSELKDYGSQVKVEMAKKLTGAFKK</sequence>
<evidence type="ECO:0000313" key="1">
    <source>
        <dbReference type="EMBL" id="DAE07325.1"/>
    </source>
</evidence>
<dbReference type="InterPro" id="IPR010633">
    <property type="entry name" value="Phage_lambda_GpZ"/>
</dbReference>
<dbReference type="Pfam" id="PF06763">
    <property type="entry name" value="Minor_tail_Z"/>
    <property type="match status" value="1"/>
</dbReference>
<protein>
    <submittedName>
        <fullName evidence="1">Minor tail protein</fullName>
    </submittedName>
</protein>
<proteinExistence type="predicted"/>
<organism evidence="1">
    <name type="scientific">Phage sp. ct17O1</name>
    <dbReference type="NCBI Taxonomy" id="2825789"/>
    <lineage>
        <taxon>Viruses</taxon>
    </lineage>
</organism>
<accession>A0A8S5PL76</accession>
<name>A0A8S5PL76_9VIRU</name>
<reference evidence="1" key="1">
    <citation type="journal article" date="2021" name="Proc. Natl. Acad. Sci. U.S.A.">
        <title>A Catalog of Tens of Thousands of Viruses from Human Metagenomes Reveals Hidden Associations with Chronic Diseases.</title>
        <authorList>
            <person name="Tisza M.J."/>
            <person name="Buck C.B."/>
        </authorList>
    </citation>
    <scope>NUCLEOTIDE SEQUENCE</scope>
    <source>
        <strain evidence="1">Ct17O1</strain>
    </source>
</reference>